<dbReference type="PANTHER" id="PTHR30046:SF0">
    <property type="entry name" value="FLAGELLAR M-RING PROTEIN"/>
    <property type="match status" value="1"/>
</dbReference>
<protein>
    <submittedName>
        <fullName evidence="5">Flagellar M-ring protein FliF</fullName>
    </submittedName>
</protein>
<evidence type="ECO:0000256" key="3">
    <source>
        <dbReference type="SAM" id="Phobius"/>
    </source>
</evidence>
<evidence type="ECO:0000259" key="4">
    <source>
        <dbReference type="Pfam" id="PF01514"/>
    </source>
</evidence>
<gene>
    <name evidence="5" type="ORF">SAMN04487772_10174</name>
</gene>
<evidence type="ECO:0000256" key="1">
    <source>
        <dbReference type="ARBA" id="ARBA00004370"/>
    </source>
</evidence>
<feature type="domain" description="Flagellar M-ring N-terminal" evidence="4">
    <location>
        <begin position="46"/>
        <end position="218"/>
    </location>
</feature>
<dbReference type="InterPro" id="IPR043427">
    <property type="entry name" value="YscJ/FliF"/>
</dbReference>
<keyword evidence="5" id="KW-0966">Cell projection</keyword>
<dbReference type="RefSeq" id="WP_092474821.1">
    <property type="nucleotide sequence ID" value="NZ_FOHN01000001.1"/>
</dbReference>
<sequence>MVERLKQIPSQIMTMWKELSKKQKVLIISVVAAVFLTLLVLYFILSRVEYTTLYKFEDTKSASETVNLLKENNIDCRLESDNLTVSVNSKSYEDAVVVMGTNDIPATGMSWDKALNNSLSTSQTEKDQKINLAFQNDIRSNLIKLDYVKDAAVYIKRTASDKTVFDDEVETSVSVMLTLKEAISAETANGIAKMLAGAVGNATTEKITIVDSTGNVLFAGDEEDTLGGSIHSAAEYKEKLRNTFRKNVKEILLACDYDDVEVSGENLQFNMDKITEMSKEYTAAEGQEQGLYDSSYEYKATGNNAVAGVPGTDSNDESVDYEIDTNGTSNSEVILNKYDYLPNEKVKNIDYEIGAVDTSKSSIGVVLTKYHIYNQKTAEEDGTLGDLSWKQFIEQNNRRKQIELEDGILNLISQVTGVSENKIAVTVWEQPIFNDTVKAERGYTNVVMIVLIILIIALLAFVVIRSMAPVQVTETEPELSVEELLATTKEGQELDDIEITEKSETRRLIEKFVDENPEAVAQLLRNWLNDDWG</sequence>
<keyword evidence="6" id="KW-1185">Reference proteome</keyword>
<keyword evidence="3" id="KW-1133">Transmembrane helix</keyword>
<keyword evidence="5" id="KW-0282">Flagellum</keyword>
<dbReference type="GO" id="GO:0016020">
    <property type="term" value="C:membrane"/>
    <property type="evidence" value="ECO:0007669"/>
    <property type="project" value="UniProtKB-SubCell"/>
</dbReference>
<feature type="transmembrane region" description="Helical" evidence="3">
    <location>
        <begin position="442"/>
        <end position="464"/>
    </location>
</feature>
<evidence type="ECO:0000313" key="6">
    <source>
        <dbReference type="Proteomes" id="UP000199800"/>
    </source>
</evidence>
<dbReference type="Gene3D" id="3.30.300.30">
    <property type="match status" value="1"/>
</dbReference>
<feature type="transmembrane region" description="Helical" evidence="3">
    <location>
        <begin position="25"/>
        <end position="45"/>
    </location>
</feature>
<proteinExistence type="predicted"/>
<dbReference type="Proteomes" id="UP000199800">
    <property type="component" value="Unassembled WGS sequence"/>
</dbReference>
<evidence type="ECO:0000256" key="2">
    <source>
        <dbReference type="ARBA" id="ARBA00023136"/>
    </source>
</evidence>
<dbReference type="InterPro" id="IPR045851">
    <property type="entry name" value="AMP-bd_C_sf"/>
</dbReference>
<keyword evidence="2 3" id="KW-0472">Membrane</keyword>
<comment type="subcellular location">
    <subcellularLocation>
        <location evidence="1">Membrane</location>
    </subcellularLocation>
</comment>
<reference evidence="5 6" key="1">
    <citation type="submission" date="2016-10" db="EMBL/GenBank/DDBJ databases">
        <authorList>
            <person name="de Groot N.N."/>
        </authorList>
    </citation>
    <scope>NUCLEOTIDE SEQUENCE [LARGE SCALE GENOMIC DNA]</scope>
    <source>
        <strain evidence="5 6">DSM 1801</strain>
    </source>
</reference>
<name>A0A1H9Y1V3_9FIRM</name>
<dbReference type="EMBL" id="FOHN01000001">
    <property type="protein sequence ID" value="SES62686.1"/>
    <property type="molecule type" value="Genomic_DNA"/>
</dbReference>
<keyword evidence="5" id="KW-0969">Cilium</keyword>
<dbReference type="PANTHER" id="PTHR30046">
    <property type="entry name" value="FLAGELLAR M-RING PROTEIN"/>
    <property type="match status" value="1"/>
</dbReference>
<accession>A0A1H9Y1V3</accession>
<evidence type="ECO:0000313" key="5">
    <source>
        <dbReference type="EMBL" id="SES62686.1"/>
    </source>
</evidence>
<dbReference type="Pfam" id="PF01514">
    <property type="entry name" value="YscJ_FliF"/>
    <property type="match status" value="1"/>
</dbReference>
<organism evidence="5 6">
    <name type="scientific">[Clostridium] polysaccharolyticum</name>
    <dbReference type="NCBI Taxonomy" id="29364"/>
    <lineage>
        <taxon>Bacteria</taxon>
        <taxon>Bacillati</taxon>
        <taxon>Bacillota</taxon>
        <taxon>Clostridia</taxon>
        <taxon>Lachnospirales</taxon>
        <taxon>Lachnospiraceae</taxon>
    </lineage>
</organism>
<dbReference type="AlphaFoldDB" id="A0A1H9Y1V3"/>
<dbReference type="InterPro" id="IPR006182">
    <property type="entry name" value="FliF_N_dom"/>
</dbReference>
<dbReference type="OrthoDB" id="9807026at2"/>
<keyword evidence="3" id="KW-0812">Transmembrane</keyword>
<dbReference type="STRING" id="29364.SAMN04487772_10174"/>